<evidence type="ECO:0000313" key="1">
    <source>
        <dbReference type="EMBL" id="KAB8277558.1"/>
    </source>
</evidence>
<proteinExistence type="predicted"/>
<reference evidence="1 2" key="1">
    <citation type="submission" date="2019-04" db="EMBL/GenBank/DDBJ databases">
        <title>Fungal friends and foes A comparative genomics study of 23 Aspergillus species from section Flavi.</title>
        <authorList>
            <consortium name="DOE Joint Genome Institute"/>
            <person name="Kjaerbolling I."/>
            <person name="Vesth T.C."/>
            <person name="Frisvad J.C."/>
            <person name="Nybo J.L."/>
            <person name="Theobald S."/>
            <person name="Kildgaard S."/>
            <person name="Petersen T.I."/>
            <person name="Kuo A."/>
            <person name="Sato A."/>
            <person name="Lyhne E.K."/>
            <person name="Kogle M.E."/>
            <person name="Wiebenga A."/>
            <person name="Kun R.S."/>
            <person name="Lubbers R.J."/>
            <person name="Makela M.R."/>
            <person name="Barry K."/>
            <person name="Chovatia M."/>
            <person name="Clum A."/>
            <person name="Daum C."/>
            <person name="Haridas S."/>
            <person name="He G."/>
            <person name="LaButti K."/>
            <person name="Lipzen A."/>
            <person name="Mondo S."/>
            <person name="Pangilinan J."/>
            <person name="Riley R."/>
            <person name="Salamov A."/>
            <person name="Simmons B.A."/>
            <person name="Magnuson J.K."/>
            <person name="Henrissat B."/>
            <person name="Mortensen U.H."/>
            <person name="Larsen T.O."/>
            <person name="De vries R.P."/>
            <person name="Grigoriev I.V."/>
            <person name="Machida M."/>
            <person name="Baker S.E."/>
            <person name="Andersen M.R."/>
        </authorList>
    </citation>
    <scope>NUCLEOTIDE SEQUENCE [LARGE SCALE GENOMIC DNA]</scope>
    <source>
        <strain evidence="1 2">CBS 117635</strain>
    </source>
</reference>
<protein>
    <submittedName>
        <fullName evidence="1">Uncharacterized protein</fullName>
    </submittedName>
</protein>
<organism evidence="1 2">
    <name type="scientific">Aspergillus minisclerotigenes</name>
    <dbReference type="NCBI Taxonomy" id="656917"/>
    <lineage>
        <taxon>Eukaryota</taxon>
        <taxon>Fungi</taxon>
        <taxon>Dikarya</taxon>
        <taxon>Ascomycota</taxon>
        <taxon>Pezizomycotina</taxon>
        <taxon>Eurotiomycetes</taxon>
        <taxon>Eurotiomycetidae</taxon>
        <taxon>Eurotiales</taxon>
        <taxon>Aspergillaceae</taxon>
        <taxon>Aspergillus</taxon>
        <taxon>Aspergillus subgen. Circumdati</taxon>
    </lineage>
</organism>
<dbReference type="AlphaFoldDB" id="A0A5N6JFW5"/>
<sequence length="100" mass="11806">MSSGILNRPRRCQDETSVKLGIASLPREDVIFWPEVSPLLFPTIWKSCCKNTKKAARVSVWRHERSWSHQSSLFLFVWLFNVFAWRWTHVLGVLDETKEM</sequence>
<gene>
    <name evidence="1" type="ORF">BDV30DRAFT_181151</name>
</gene>
<accession>A0A5N6JFW5</accession>
<dbReference type="EMBL" id="ML732771">
    <property type="protein sequence ID" value="KAB8277558.1"/>
    <property type="molecule type" value="Genomic_DNA"/>
</dbReference>
<evidence type="ECO:0000313" key="2">
    <source>
        <dbReference type="Proteomes" id="UP000326289"/>
    </source>
</evidence>
<keyword evidence="2" id="KW-1185">Reference proteome</keyword>
<name>A0A5N6JFW5_9EURO</name>
<dbReference type="Proteomes" id="UP000326289">
    <property type="component" value="Unassembled WGS sequence"/>
</dbReference>